<organism evidence="3">
    <name type="scientific">Selaginella moellendorffii</name>
    <name type="common">Spikemoss</name>
    <dbReference type="NCBI Taxonomy" id="88036"/>
    <lineage>
        <taxon>Eukaryota</taxon>
        <taxon>Viridiplantae</taxon>
        <taxon>Streptophyta</taxon>
        <taxon>Embryophyta</taxon>
        <taxon>Tracheophyta</taxon>
        <taxon>Lycopodiopsida</taxon>
        <taxon>Selaginellales</taxon>
        <taxon>Selaginellaceae</taxon>
        <taxon>Selaginella</taxon>
    </lineage>
</organism>
<dbReference type="Proteomes" id="UP000001514">
    <property type="component" value="Unassembled WGS sequence"/>
</dbReference>
<dbReference type="KEGG" id="smo:SELMODRAFT_421615"/>
<evidence type="ECO:0000313" key="2">
    <source>
        <dbReference type="EMBL" id="EFJ16784.1"/>
    </source>
</evidence>
<evidence type="ECO:0000256" key="1">
    <source>
        <dbReference type="SAM" id="MobiDB-lite"/>
    </source>
</evidence>
<dbReference type="EMBL" id="GL377617">
    <property type="protein sequence ID" value="EFJ16784.1"/>
    <property type="molecule type" value="Genomic_DNA"/>
</dbReference>
<dbReference type="Gramene" id="EFJ16784">
    <property type="protein sequence ID" value="EFJ16784"/>
    <property type="gene ID" value="SELMODRAFT_421615"/>
</dbReference>
<protein>
    <submittedName>
        <fullName evidence="2">Uncharacterized protein</fullName>
    </submittedName>
</protein>
<accession>D8SFT9</accession>
<feature type="region of interest" description="Disordered" evidence="1">
    <location>
        <begin position="59"/>
        <end position="94"/>
    </location>
</feature>
<feature type="compositionally biased region" description="Polar residues" evidence="1">
    <location>
        <begin position="62"/>
        <end position="75"/>
    </location>
</feature>
<evidence type="ECO:0000313" key="3">
    <source>
        <dbReference type="Proteomes" id="UP000001514"/>
    </source>
</evidence>
<sequence length="253" mass="29034">MAPSLAQNARLCQSSVSSLEGYKQHYETLADVPLRVPHSHPPLHKDALHQQQPHLYVHSCGSGWTPSRQSHQASLSHDPARQQPSGVKNSESRIQLEESRAAIQRLLQDLERLTGKKSLTKETAEAVPEEEDAADEEDEDDLLGLRREQMLRCLSLQTWWRQFCSCIAMDDPAEELPFEINWTPRHKFLSFKPERILGKRRKREHLYHDIAIVEQLEPIAAVLTARQETARAEEGKQRSLLISQYRLLVSTLR</sequence>
<dbReference type="HOGENOM" id="CLU_1100065_0_0_1"/>
<reference evidence="2 3" key="1">
    <citation type="journal article" date="2011" name="Science">
        <title>The Selaginella genome identifies genetic changes associated with the evolution of vascular plants.</title>
        <authorList>
            <person name="Banks J.A."/>
            <person name="Nishiyama T."/>
            <person name="Hasebe M."/>
            <person name="Bowman J.L."/>
            <person name="Gribskov M."/>
            <person name="dePamphilis C."/>
            <person name="Albert V.A."/>
            <person name="Aono N."/>
            <person name="Aoyama T."/>
            <person name="Ambrose B.A."/>
            <person name="Ashton N.W."/>
            <person name="Axtell M.J."/>
            <person name="Barker E."/>
            <person name="Barker M.S."/>
            <person name="Bennetzen J.L."/>
            <person name="Bonawitz N.D."/>
            <person name="Chapple C."/>
            <person name="Cheng C."/>
            <person name="Correa L.G."/>
            <person name="Dacre M."/>
            <person name="DeBarry J."/>
            <person name="Dreyer I."/>
            <person name="Elias M."/>
            <person name="Engstrom E.M."/>
            <person name="Estelle M."/>
            <person name="Feng L."/>
            <person name="Finet C."/>
            <person name="Floyd S.K."/>
            <person name="Frommer W.B."/>
            <person name="Fujita T."/>
            <person name="Gramzow L."/>
            <person name="Gutensohn M."/>
            <person name="Harholt J."/>
            <person name="Hattori M."/>
            <person name="Heyl A."/>
            <person name="Hirai T."/>
            <person name="Hiwatashi Y."/>
            <person name="Ishikawa M."/>
            <person name="Iwata M."/>
            <person name="Karol K.G."/>
            <person name="Koehler B."/>
            <person name="Kolukisaoglu U."/>
            <person name="Kubo M."/>
            <person name="Kurata T."/>
            <person name="Lalonde S."/>
            <person name="Li K."/>
            <person name="Li Y."/>
            <person name="Litt A."/>
            <person name="Lyons E."/>
            <person name="Manning G."/>
            <person name="Maruyama T."/>
            <person name="Michael T.P."/>
            <person name="Mikami K."/>
            <person name="Miyazaki S."/>
            <person name="Morinaga S."/>
            <person name="Murata T."/>
            <person name="Mueller-Roeber B."/>
            <person name="Nelson D.R."/>
            <person name="Obara M."/>
            <person name="Oguri Y."/>
            <person name="Olmstead R.G."/>
            <person name="Onodera N."/>
            <person name="Petersen B.L."/>
            <person name="Pils B."/>
            <person name="Prigge M."/>
            <person name="Rensing S.A."/>
            <person name="Riano-Pachon D.M."/>
            <person name="Roberts A.W."/>
            <person name="Sato Y."/>
            <person name="Scheller H.V."/>
            <person name="Schulz B."/>
            <person name="Schulz C."/>
            <person name="Shakirov E.V."/>
            <person name="Shibagaki N."/>
            <person name="Shinohara N."/>
            <person name="Shippen D.E."/>
            <person name="Soerensen I."/>
            <person name="Sotooka R."/>
            <person name="Sugimoto N."/>
            <person name="Sugita M."/>
            <person name="Sumikawa N."/>
            <person name="Tanurdzic M."/>
            <person name="Theissen G."/>
            <person name="Ulvskov P."/>
            <person name="Wakazuki S."/>
            <person name="Weng J.K."/>
            <person name="Willats W.W."/>
            <person name="Wipf D."/>
            <person name="Wolf P.G."/>
            <person name="Yang L."/>
            <person name="Zimmer A.D."/>
            <person name="Zhu Q."/>
            <person name="Mitros T."/>
            <person name="Hellsten U."/>
            <person name="Loque D."/>
            <person name="Otillar R."/>
            <person name="Salamov A."/>
            <person name="Schmutz J."/>
            <person name="Shapiro H."/>
            <person name="Lindquist E."/>
            <person name="Lucas S."/>
            <person name="Rokhsar D."/>
            <person name="Grigoriev I.V."/>
        </authorList>
    </citation>
    <scope>NUCLEOTIDE SEQUENCE [LARGE SCALE GENOMIC DNA]</scope>
</reference>
<proteinExistence type="predicted"/>
<keyword evidence="3" id="KW-1185">Reference proteome</keyword>
<dbReference type="AlphaFoldDB" id="D8SFT9"/>
<dbReference type="InParanoid" id="D8SFT9"/>
<feature type="compositionally biased region" description="Acidic residues" evidence="1">
    <location>
        <begin position="127"/>
        <end position="140"/>
    </location>
</feature>
<gene>
    <name evidence="2" type="ORF">SELMODRAFT_421615</name>
</gene>
<feature type="region of interest" description="Disordered" evidence="1">
    <location>
        <begin position="119"/>
        <end position="140"/>
    </location>
</feature>
<name>D8SFT9_SELML</name>